<reference evidence="3" key="1">
    <citation type="submission" date="2006-12" db="EMBL/GenBank/DDBJ databases">
        <title>Complete sequence of Halorhodospira halophila SL1.</title>
        <authorList>
            <consortium name="US DOE Joint Genome Institute"/>
            <person name="Copeland A."/>
            <person name="Lucas S."/>
            <person name="Lapidus A."/>
            <person name="Barry K."/>
            <person name="Detter J.C."/>
            <person name="Glavina del Rio T."/>
            <person name="Hammon N."/>
            <person name="Israni S."/>
            <person name="Dalin E."/>
            <person name="Tice H."/>
            <person name="Pitluck S."/>
            <person name="Saunders E."/>
            <person name="Brettin T."/>
            <person name="Bruce D."/>
            <person name="Han C."/>
            <person name="Tapia R."/>
            <person name="Schmutz J."/>
            <person name="Larimer F."/>
            <person name="Land M."/>
            <person name="Hauser L."/>
            <person name="Kyrpides N."/>
            <person name="Mikhailova N."/>
            <person name="Hoff W."/>
            <person name="Richardson P."/>
        </authorList>
    </citation>
    <scope>NUCLEOTIDE SEQUENCE [LARGE SCALE GENOMIC DNA]</scope>
    <source>
        <strain evidence="3">DSM 244 / SL1</strain>
    </source>
</reference>
<dbReference type="Proteomes" id="UP000000647">
    <property type="component" value="Chromosome"/>
</dbReference>
<feature type="signal peptide" evidence="1">
    <location>
        <begin position="1"/>
        <end position="28"/>
    </location>
</feature>
<dbReference type="RefSeq" id="WP_011814903.1">
    <property type="nucleotide sequence ID" value="NC_008789.1"/>
</dbReference>
<dbReference type="HOGENOM" id="CLU_094502_3_1_6"/>
<evidence type="ECO:0000256" key="1">
    <source>
        <dbReference type="SAM" id="SignalP"/>
    </source>
</evidence>
<dbReference type="PIRSF" id="PIRSF004649">
    <property type="entry name" value="MlaC"/>
    <property type="match status" value="1"/>
</dbReference>
<dbReference type="Gene3D" id="3.10.450.710">
    <property type="entry name" value="Tgt2/MlaC"/>
    <property type="match status" value="1"/>
</dbReference>
<dbReference type="STRING" id="349124.Hhal_2117"/>
<dbReference type="EMBL" id="CP000544">
    <property type="protein sequence ID" value="ABM62881.1"/>
    <property type="molecule type" value="Genomic_DNA"/>
</dbReference>
<dbReference type="PANTHER" id="PTHR36573:SF1">
    <property type="entry name" value="INTERMEMBRANE PHOSPHOLIPID TRANSPORT SYSTEM BINDING PROTEIN MLAC"/>
    <property type="match status" value="1"/>
</dbReference>
<dbReference type="eggNOG" id="COG2854">
    <property type="taxonomic scope" value="Bacteria"/>
</dbReference>
<dbReference type="PANTHER" id="PTHR36573">
    <property type="entry name" value="INTERMEMBRANE PHOSPHOLIPID TRANSPORT SYSTEM BINDING PROTEIN MLAC"/>
    <property type="match status" value="1"/>
</dbReference>
<protein>
    <submittedName>
        <fullName evidence="2">Toluene tolerance family protein</fullName>
    </submittedName>
</protein>
<dbReference type="KEGG" id="hha:Hhal_2117"/>
<dbReference type="AlphaFoldDB" id="A1WYW9"/>
<dbReference type="InterPro" id="IPR008869">
    <property type="entry name" value="MlaC/ttg2D"/>
</dbReference>
<proteinExistence type="predicted"/>
<dbReference type="InterPro" id="IPR042245">
    <property type="entry name" value="Tgt2/MlaC_sf"/>
</dbReference>
<dbReference type="Pfam" id="PF05494">
    <property type="entry name" value="MlaC"/>
    <property type="match status" value="1"/>
</dbReference>
<feature type="chain" id="PRO_5002640920" evidence="1">
    <location>
        <begin position="29"/>
        <end position="206"/>
    </location>
</feature>
<keyword evidence="1" id="KW-0732">Signal</keyword>
<keyword evidence="3" id="KW-1185">Reference proteome</keyword>
<accession>A1WYW9</accession>
<gene>
    <name evidence="2" type="ordered locus">Hhal_2117</name>
</gene>
<sequence length="206" mass="23499">MFKVNRWTRSLAVSMALLLALAFGQAVAKPDPRQVVQEVTDEVMRVLEEHGEEIAGDPVALYDKLAPVVEPHIDYDRIGARILGPHWRDADGETRDRFVTEFQRSLLRTYASSMEDYEGFDVRILGSRQRDGGVQVGMEVGSGDSRARILYRLEESDDAWKLVDVTAEGVSLIHNYREDFRSRLRGKDLKTVIDEMAERNREIGFE</sequence>
<name>A1WYW9_HALHL</name>
<evidence type="ECO:0000313" key="2">
    <source>
        <dbReference type="EMBL" id="ABM62881.1"/>
    </source>
</evidence>
<reference evidence="2 3" key="2">
    <citation type="journal article" date="2013" name="Stand. Genomic Sci.">
        <title>Complete genome sequence of Halorhodospira halophila SL1.</title>
        <authorList>
            <person name="Challacombe J.F."/>
            <person name="Majid S."/>
            <person name="Deole R."/>
            <person name="Brettin T.S."/>
            <person name="Bruce D."/>
            <person name="Delano S.F."/>
            <person name="Detter J.C."/>
            <person name="Gleasner C.D."/>
            <person name="Han C.S."/>
            <person name="Misra M."/>
            <person name="Reitenga K.G."/>
            <person name="Mikhailova N."/>
            <person name="Woyke T."/>
            <person name="Pitluck S."/>
            <person name="Nolan M."/>
            <person name="Land M.L."/>
            <person name="Saunders E."/>
            <person name="Tapia R."/>
            <person name="Lapidus A."/>
            <person name="Ivanova N."/>
            <person name="Hoff W.D."/>
        </authorList>
    </citation>
    <scope>NUCLEOTIDE SEQUENCE [LARGE SCALE GENOMIC DNA]</scope>
    <source>
        <strain evidence="3">DSM 244 / SL1</strain>
    </source>
</reference>
<evidence type="ECO:0000313" key="3">
    <source>
        <dbReference type="Proteomes" id="UP000000647"/>
    </source>
</evidence>
<organism evidence="2 3">
    <name type="scientific">Halorhodospira halophila (strain DSM 244 / SL1)</name>
    <name type="common">Ectothiorhodospira halophila (strain DSM 244 / SL1)</name>
    <dbReference type="NCBI Taxonomy" id="349124"/>
    <lineage>
        <taxon>Bacteria</taxon>
        <taxon>Pseudomonadati</taxon>
        <taxon>Pseudomonadota</taxon>
        <taxon>Gammaproteobacteria</taxon>
        <taxon>Chromatiales</taxon>
        <taxon>Ectothiorhodospiraceae</taxon>
        <taxon>Halorhodospira</taxon>
    </lineage>
</organism>
<dbReference type="OrthoDB" id="9787053at2"/>